<dbReference type="GO" id="GO:0009073">
    <property type="term" value="P:aromatic amino acid family biosynthetic process"/>
    <property type="evidence" value="ECO:0007669"/>
    <property type="project" value="UniProtKB-KW"/>
</dbReference>
<dbReference type="RefSeq" id="WP_166230091.1">
    <property type="nucleotide sequence ID" value="NZ_CP049989.1"/>
</dbReference>
<dbReference type="GO" id="GO:0004764">
    <property type="term" value="F:shikimate 3-dehydrogenase (NADP+) activity"/>
    <property type="evidence" value="ECO:0007669"/>
    <property type="project" value="InterPro"/>
</dbReference>
<dbReference type="GO" id="GO:0009423">
    <property type="term" value="P:chorismate biosynthetic process"/>
    <property type="evidence" value="ECO:0007669"/>
    <property type="project" value="TreeGrafter"/>
</dbReference>
<dbReference type="KEGG" id="hcz:G9Q37_20020"/>
<keyword evidence="3" id="KW-0057">Aromatic amino acid biosynthesis</keyword>
<dbReference type="PANTHER" id="PTHR21089:SF1">
    <property type="entry name" value="BIFUNCTIONAL 3-DEHYDROQUINATE DEHYDRATASE_SHIKIMATE DEHYDROGENASE, CHLOROPLASTIC"/>
    <property type="match status" value="1"/>
</dbReference>
<gene>
    <name evidence="5" type="ORF">G9Q37_20020</name>
</gene>
<organism evidence="5 6">
    <name type="scientific">Hydrogenophaga crocea</name>
    <dbReference type="NCBI Taxonomy" id="2716225"/>
    <lineage>
        <taxon>Bacteria</taxon>
        <taxon>Pseudomonadati</taxon>
        <taxon>Pseudomonadota</taxon>
        <taxon>Betaproteobacteria</taxon>
        <taxon>Burkholderiales</taxon>
        <taxon>Comamonadaceae</taxon>
        <taxon>Hydrogenophaga</taxon>
    </lineage>
</organism>
<evidence type="ECO:0000256" key="1">
    <source>
        <dbReference type="ARBA" id="ARBA00004871"/>
    </source>
</evidence>
<dbReference type="GO" id="GO:0005829">
    <property type="term" value="C:cytosol"/>
    <property type="evidence" value="ECO:0007669"/>
    <property type="project" value="TreeGrafter"/>
</dbReference>
<evidence type="ECO:0000256" key="3">
    <source>
        <dbReference type="ARBA" id="ARBA00023141"/>
    </source>
</evidence>
<sequence>MNARLPAAGRIDGHTELIVHLGYPTHSFKAPLIYNPYFAAANINAVVVPMACRGPALPGLLPALFGLDNVRGALITMPLKVSVMALLDTVSPTARVAGACNAVRRDAGGRLVGDMFDGEGFVRGLLRKGLVLAGASALVVGSGGVGSAIAASLAAAGVQRLALFDVNPAAAAGLAARLRTEYPALQVGTGERDPAGHDLVVNATPLGMEPGDPLPVDVQRLDPRTFVGEVVMRQRMTAFLSAAQARGCRVQVGSDMLFEQIPAYLDFFGFPTTTAEHLRELAWLEPQEDKP</sequence>
<protein>
    <submittedName>
        <fullName evidence="5">Shikimate dehydrogenase</fullName>
    </submittedName>
</protein>
<feature type="domain" description="Shikimate dehydrogenase substrate binding N-terminal" evidence="4">
    <location>
        <begin position="22"/>
        <end position="103"/>
    </location>
</feature>
<dbReference type="GO" id="GO:0019632">
    <property type="term" value="P:shikimate metabolic process"/>
    <property type="evidence" value="ECO:0007669"/>
    <property type="project" value="TreeGrafter"/>
</dbReference>
<dbReference type="GO" id="GO:0050661">
    <property type="term" value="F:NADP binding"/>
    <property type="evidence" value="ECO:0007669"/>
    <property type="project" value="TreeGrafter"/>
</dbReference>
<dbReference type="Pfam" id="PF08501">
    <property type="entry name" value="Shikimate_dh_N"/>
    <property type="match status" value="1"/>
</dbReference>
<dbReference type="InterPro" id="IPR013708">
    <property type="entry name" value="Shikimate_DH-bd_N"/>
</dbReference>
<keyword evidence="3" id="KW-0028">Amino-acid biosynthesis</keyword>
<dbReference type="InterPro" id="IPR046346">
    <property type="entry name" value="Aminoacid_DH-like_N_sf"/>
</dbReference>
<evidence type="ECO:0000256" key="2">
    <source>
        <dbReference type="ARBA" id="ARBA00023002"/>
    </source>
</evidence>
<dbReference type="PANTHER" id="PTHR21089">
    <property type="entry name" value="SHIKIMATE DEHYDROGENASE"/>
    <property type="match status" value="1"/>
</dbReference>
<comment type="pathway">
    <text evidence="1">Metabolic intermediate biosynthesis; chorismate biosynthesis; chorismate from D-erythrose 4-phosphate and phosphoenolpyruvate: step 4/7.</text>
</comment>
<name>A0A6G8IM33_9BURK</name>
<dbReference type="InterPro" id="IPR036291">
    <property type="entry name" value="NAD(P)-bd_dom_sf"/>
</dbReference>
<evidence type="ECO:0000313" key="6">
    <source>
        <dbReference type="Proteomes" id="UP000503162"/>
    </source>
</evidence>
<dbReference type="Gene3D" id="3.40.50.720">
    <property type="entry name" value="NAD(P)-binding Rossmann-like Domain"/>
    <property type="match status" value="1"/>
</dbReference>
<dbReference type="SUPFAM" id="SSF53223">
    <property type="entry name" value="Aminoacid dehydrogenase-like, N-terminal domain"/>
    <property type="match status" value="1"/>
</dbReference>
<dbReference type="SUPFAM" id="SSF51735">
    <property type="entry name" value="NAD(P)-binding Rossmann-fold domains"/>
    <property type="match status" value="1"/>
</dbReference>
<dbReference type="Gene3D" id="3.40.50.10860">
    <property type="entry name" value="Leucine Dehydrogenase, chain A, domain 1"/>
    <property type="match status" value="1"/>
</dbReference>
<dbReference type="AlphaFoldDB" id="A0A6G8IM33"/>
<dbReference type="InterPro" id="IPR022893">
    <property type="entry name" value="Shikimate_DH_fam"/>
</dbReference>
<accession>A0A6G8IM33</accession>
<keyword evidence="2" id="KW-0560">Oxidoreductase</keyword>
<proteinExistence type="predicted"/>
<dbReference type="CDD" id="cd01065">
    <property type="entry name" value="NAD_bind_Shikimate_DH"/>
    <property type="match status" value="1"/>
</dbReference>
<reference evidence="5 6" key="1">
    <citation type="submission" date="2020-03" db="EMBL/GenBank/DDBJ databases">
        <title>Hydrogenophaga sp. nov. isolated from cyanobacterial mat.</title>
        <authorList>
            <person name="Thorat V."/>
            <person name="Kirdat K."/>
            <person name="Tiwarekar B."/>
            <person name="Costa E.D."/>
            <person name="Yadav A."/>
        </authorList>
    </citation>
    <scope>NUCLEOTIDE SEQUENCE [LARGE SCALE GENOMIC DNA]</scope>
    <source>
        <strain evidence="5 6">BA0156</strain>
    </source>
</reference>
<keyword evidence="6" id="KW-1185">Reference proteome</keyword>
<evidence type="ECO:0000313" key="5">
    <source>
        <dbReference type="EMBL" id="QIM54277.1"/>
    </source>
</evidence>
<dbReference type="Proteomes" id="UP000503162">
    <property type="component" value="Chromosome"/>
</dbReference>
<dbReference type="EMBL" id="CP049989">
    <property type="protein sequence ID" value="QIM54277.1"/>
    <property type="molecule type" value="Genomic_DNA"/>
</dbReference>
<evidence type="ECO:0000259" key="4">
    <source>
        <dbReference type="Pfam" id="PF08501"/>
    </source>
</evidence>